<organism evidence="1 2">
    <name type="scientific">Mycolicibacterium confluentis</name>
    <dbReference type="NCBI Taxonomy" id="28047"/>
    <lineage>
        <taxon>Bacteria</taxon>
        <taxon>Bacillati</taxon>
        <taxon>Actinomycetota</taxon>
        <taxon>Actinomycetes</taxon>
        <taxon>Mycobacteriales</taxon>
        <taxon>Mycobacteriaceae</taxon>
        <taxon>Mycolicibacterium</taxon>
    </lineage>
</organism>
<proteinExistence type="predicted"/>
<evidence type="ECO:0000313" key="1">
    <source>
        <dbReference type="EMBL" id="BBZ33586.1"/>
    </source>
</evidence>
<accession>A0A7I7XWB9</accession>
<dbReference type="EMBL" id="AP022612">
    <property type="protein sequence ID" value="BBZ33586.1"/>
    <property type="molecule type" value="Genomic_DNA"/>
</dbReference>
<dbReference type="Proteomes" id="UP000466931">
    <property type="component" value="Chromosome"/>
</dbReference>
<reference evidence="1" key="1">
    <citation type="journal article" date="2019" name="Emerg. Microbes Infect.">
        <title>Comprehensive subspecies identification of 175 nontuberculous mycobacteria species based on 7547 genomic profiles.</title>
        <authorList>
            <person name="Matsumoto Y."/>
            <person name="Kinjo T."/>
            <person name="Motooka D."/>
            <person name="Nabeya D."/>
            <person name="Jung N."/>
            <person name="Uechi K."/>
            <person name="Horii T."/>
            <person name="Iida T."/>
            <person name="Fujita J."/>
            <person name="Nakamura S."/>
        </authorList>
    </citation>
    <scope>NUCLEOTIDE SEQUENCE [LARGE SCALE GENOMIC DNA]</scope>
    <source>
        <strain evidence="1">JCM 13671</strain>
    </source>
</reference>
<reference evidence="1" key="2">
    <citation type="submission" date="2020-02" db="EMBL/GenBank/DDBJ databases">
        <authorList>
            <person name="Matsumoto Y."/>
            <person name="Motooka D."/>
            <person name="Nakamura S."/>
        </authorList>
    </citation>
    <scope>NUCLEOTIDE SEQUENCE</scope>
    <source>
        <strain evidence="1">JCM 13671</strain>
    </source>
</reference>
<name>A0A7I7XWB9_9MYCO</name>
<gene>
    <name evidence="1" type="ORF">MCNF_21910</name>
</gene>
<sequence>MDAESDPVADSADNTEPLPVPSLGGYAVRPSREVVEHQAQRAAVDDPHHVPTVLPPFDFSALDMKRAPMSRARWAMVAGAVGVVAVVVGALTVAATRSEDTATVAEETPVLEDTRDPAAEQRLATLLPTGVPAEACAASAPQADALAQLNCRAAADPAERPAARYTLVADRDTLVSTFDRMVQSSSVVVCPGRIQSPGPWRRNATPNVVSGTVFCALKGQQALVGWTDESSLVLSEISANSGQAGLDQLFTWWSANS</sequence>
<dbReference type="AlphaFoldDB" id="A0A7I7XWB9"/>
<keyword evidence="2" id="KW-1185">Reference proteome</keyword>
<evidence type="ECO:0000313" key="2">
    <source>
        <dbReference type="Proteomes" id="UP000466931"/>
    </source>
</evidence>
<protein>
    <submittedName>
        <fullName evidence="1">Uncharacterized protein</fullName>
    </submittedName>
</protein>